<dbReference type="InterPro" id="IPR036058">
    <property type="entry name" value="Kazal_dom_sf"/>
</dbReference>
<dbReference type="SMART" id="SM00280">
    <property type="entry name" value="KAZAL"/>
    <property type="match status" value="1"/>
</dbReference>
<evidence type="ECO:0000259" key="1">
    <source>
        <dbReference type="PROSITE" id="PS51465"/>
    </source>
</evidence>
<evidence type="ECO:0000313" key="2">
    <source>
        <dbReference type="Ensembl" id="ENSXETP00000113415"/>
    </source>
</evidence>
<reference evidence="2" key="1">
    <citation type="journal article" date="2010" name="Science">
        <title>The genome of the Western clawed frog Xenopus tropicalis.</title>
        <authorList>
            <person name="Hellsten U."/>
            <person name="Harland R.M."/>
            <person name="Gilchrist M.J."/>
            <person name="Hendrix D."/>
            <person name="Jurka J."/>
            <person name="Kapitonov V."/>
            <person name="Ovcharenko I."/>
            <person name="Putnam N.H."/>
            <person name="Shu S."/>
            <person name="Taher L."/>
            <person name="Blitz I.L."/>
            <person name="Blumberg B."/>
            <person name="Dichmann D.S."/>
            <person name="Dubchak I."/>
            <person name="Amaya E."/>
            <person name="Detter J.C."/>
            <person name="Fletcher R."/>
            <person name="Gerhard D.S."/>
            <person name="Goodstein D."/>
            <person name="Graves T."/>
            <person name="Grigoriev I.V."/>
            <person name="Grimwood J."/>
            <person name="Kawashima T."/>
            <person name="Lindquist E."/>
            <person name="Lucas S.M."/>
            <person name="Mead P.E."/>
            <person name="Mitros T."/>
            <person name="Ogino H."/>
            <person name="Ohta Y."/>
            <person name="Poliakov A.V."/>
            <person name="Pollet N."/>
            <person name="Robert J."/>
            <person name="Salamov A."/>
            <person name="Sater A.K."/>
            <person name="Schmutz J."/>
            <person name="Terry A."/>
            <person name="Vize P.D."/>
            <person name="Warren W.C."/>
            <person name="Wells D."/>
            <person name="Wills A."/>
            <person name="Wilson R.K."/>
            <person name="Zimmerman L.B."/>
            <person name="Zorn A.M."/>
            <person name="Grainger R."/>
            <person name="Grammer T."/>
            <person name="Khokha M.K."/>
            <person name="Richardson P.M."/>
            <person name="Rokhsar D.S."/>
        </authorList>
    </citation>
    <scope>NUCLEOTIDE SEQUENCE [LARGE SCALE GENOMIC DNA]</scope>
    <source>
        <strain evidence="2">Nigerian</strain>
    </source>
</reference>
<dbReference type="Pfam" id="PF00050">
    <property type="entry name" value="Kazal_1"/>
    <property type="match status" value="1"/>
</dbReference>
<sequence length="72" mass="7929">MVLTAPNAQKAQEVSCKNNLYYKAYNPVCGTDGNTYGNECSLCYENRYEMGPTSPQQICQRGGLGGIKYPLL</sequence>
<organism evidence="2">
    <name type="scientific">Xenopus tropicalis</name>
    <name type="common">Western clawed frog</name>
    <name type="synonym">Silurana tropicalis</name>
    <dbReference type="NCBI Taxonomy" id="8364"/>
    <lineage>
        <taxon>Eukaryota</taxon>
        <taxon>Metazoa</taxon>
        <taxon>Chordata</taxon>
        <taxon>Craniata</taxon>
        <taxon>Vertebrata</taxon>
        <taxon>Euteleostomi</taxon>
        <taxon>Amphibia</taxon>
        <taxon>Batrachia</taxon>
        <taxon>Anura</taxon>
        <taxon>Pipoidea</taxon>
        <taxon>Pipidae</taxon>
        <taxon>Xenopodinae</taxon>
        <taxon>Xenopus</taxon>
        <taxon>Silurana</taxon>
    </lineage>
</organism>
<accession>A0A803JZE8</accession>
<dbReference type="PROSITE" id="PS51465">
    <property type="entry name" value="KAZAL_2"/>
    <property type="match status" value="1"/>
</dbReference>
<dbReference type="Ensembl" id="ENSXETT00000110505">
    <property type="protein sequence ID" value="ENSXETP00000113415"/>
    <property type="gene ID" value="ENSXETG00000043584"/>
</dbReference>
<dbReference type="Gene3D" id="3.30.60.30">
    <property type="match status" value="1"/>
</dbReference>
<protein>
    <recommendedName>
        <fullName evidence="1">Kazal-like domain-containing protein</fullName>
    </recommendedName>
</protein>
<feature type="domain" description="Kazal-like" evidence="1">
    <location>
        <begin position="10"/>
        <end position="55"/>
    </location>
</feature>
<proteinExistence type="predicted"/>
<dbReference type="InterPro" id="IPR002350">
    <property type="entry name" value="Kazal_dom"/>
</dbReference>
<dbReference type="AlphaFoldDB" id="A0A803JZE8"/>
<reference evidence="2" key="2">
    <citation type="submission" date="2021-03" db="UniProtKB">
        <authorList>
            <consortium name="Ensembl"/>
        </authorList>
    </citation>
    <scope>IDENTIFICATION</scope>
</reference>
<dbReference type="SUPFAM" id="SSF100895">
    <property type="entry name" value="Kazal-type serine protease inhibitors"/>
    <property type="match status" value="1"/>
</dbReference>
<dbReference type="InParanoid" id="A0A803JZE8"/>
<name>A0A803JZE8_XENTR</name>